<dbReference type="AlphaFoldDB" id="A0A383CYS0"/>
<sequence length="130" mass="15421">NHVYISLQNNDNVIAYELLSLVSEFSDESNISKALYSIADNRLKDEKIENIRSRIQNILYNRKENFSIGLSDVYLGQNYIKIVESLGHPIEKVTKRRFDNYYELTTFKIFDEEFKLFFKNKILIDVERAK</sequence>
<protein>
    <submittedName>
        <fullName evidence="1">Uncharacterized protein</fullName>
    </submittedName>
</protein>
<feature type="non-terminal residue" evidence="1">
    <location>
        <position position="1"/>
    </location>
</feature>
<gene>
    <name evidence="1" type="ORF">METZ01_LOCUS490068</name>
</gene>
<name>A0A383CYS0_9ZZZZ</name>
<accession>A0A383CYS0</accession>
<reference evidence="1" key="1">
    <citation type="submission" date="2018-05" db="EMBL/GenBank/DDBJ databases">
        <authorList>
            <person name="Lanie J.A."/>
            <person name="Ng W.-L."/>
            <person name="Kazmierczak K.M."/>
            <person name="Andrzejewski T.M."/>
            <person name="Davidsen T.M."/>
            <person name="Wayne K.J."/>
            <person name="Tettelin H."/>
            <person name="Glass J.I."/>
            <person name="Rusch D."/>
            <person name="Podicherti R."/>
            <person name="Tsui H.-C.T."/>
            <person name="Winkler M.E."/>
        </authorList>
    </citation>
    <scope>NUCLEOTIDE SEQUENCE</scope>
</reference>
<dbReference type="EMBL" id="UINC01212751">
    <property type="protein sequence ID" value="SVE37214.1"/>
    <property type="molecule type" value="Genomic_DNA"/>
</dbReference>
<evidence type="ECO:0000313" key="1">
    <source>
        <dbReference type="EMBL" id="SVE37214.1"/>
    </source>
</evidence>
<proteinExistence type="predicted"/>
<organism evidence="1">
    <name type="scientific">marine metagenome</name>
    <dbReference type="NCBI Taxonomy" id="408172"/>
    <lineage>
        <taxon>unclassified sequences</taxon>
        <taxon>metagenomes</taxon>
        <taxon>ecological metagenomes</taxon>
    </lineage>
</organism>